<reference evidence="2 3" key="1">
    <citation type="submission" date="2015-12" db="EMBL/GenBank/DDBJ databases">
        <title>The genome of Folsomia candida.</title>
        <authorList>
            <person name="Faddeeva A."/>
            <person name="Derks M.F."/>
            <person name="Anvar Y."/>
            <person name="Smit S."/>
            <person name="Van Straalen N."/>
            <person name="Roelofs D."/>
        </authorList>
    </citation>
    <scope>NUCLEOTIDE SEQUENCE [LARGE SCALE GENOMIC DNA]</scope>
    <source>
        <strain evidence="2 3">VU population</strain>
        <tissue evidence="2">Whole body</tissue>
    </source>
</reference>
<evidence type="ECO:0000256" key="1">
    <source>
        <dbReference type="SAM" id="Phobius"/>
    </source>
</evidence>
<dbReference type="Proteomes" id="UP000198287">
    <property type="component" value="Unassembled WGS sequence"/>
</dbReference>
<feature type="transmembrane region" description="Helical" evidence="1">
    <location>
        <begin position="143"/>
        <end position="164"/>
    </location>
</feature>
<name>A0A226DBS7_FOLCA</name>
<feature type="transmembrane region" description="Helical" evidence="1">
    <location>
        <begin position="209"/>
        <end position="227"/>
    </location>
</feature>
<sequence length="389" mass="44608">MIGEILTSYSATHFYYTDKYFCTYYTWDRVNKRVVNSKKGHVRGVRCTAVLHFAYVAAQFCAIAVNSSHPLMERWTGALIALTYLFELGFRAEWNADPRVLELVNGVLQSYRRHQDGNENLPPKQKTTWRLLSTLCSVTSSGYLLYPIALGTLLVFIPCQFPFLESFFLPNDLCTFSPNHLSDCKSLYLIVARLTLIVADAFILGHVYAIGVTYILVVLLTGILFLWENSCCTFTQKNADLNSYRRLQVLESVLNSCTRHRIFPIVALGFPTVQILDVFLLIRYHEGMNYSLLFMLIVQYSQCFVCSSMLFIFAGKVYTNSVTWLGKRKRVVAKMERGGSNVERKVERKFLRSLAPLKLWFGSNFMDTLTPLVIEQFCILQTINLLLLQ</sequence>
<gene>
    <name evidence="2" type="ORF">Fcan01_22884</name>
</gene>
<organism evidence="2 3">
    <name type="scientific">Folsomia candida</name>
    <name type="common">Springtail</name>
    <dbReference type="NCBI Taxonomy" id="158441"/>
    <lineage>
        <taxon>Eukaryota</taxon>
        <taxon>Metazoa</taxon>
        <taxon>Ecdysozoa</taxon>
        <taxon>Arthropoda</taxon>
        <taxon>Hexapoda</taxon>
        <taxon>Collembola</taxon>
        <taxon>Entomobryomorpha</taxon>
        <taxon>Isotomoidea</taxon>
        <taxon>Isotomidae</taxon>
        <taxon>Proisotominae</taxon>
        <taxon>Folsomia</taxon>
    </lineage>
</organism>
<keyword evidence="3" id="KW-1185">Reference proteome</keyword>
<dbReference type="EMBL" id="LNIX01000026">
    <property type="protein sequence ID" value="OXA42294.1"/>
    <property type="molecule type" value="Genomic_DNA"/>
</dbReference>
<keyword evidence="1" id="KW-0472">Membrane</keyword>
<keyword evidence="1" id="KW-1133">Transmembrane helix</keyword>
<keyword evidence="1" id="KW-0812">Transmembrane</keyword>
<dbReference type="AlphaFoldDB" id="A0A226DBS7"/>
<evidence type="ECO:0000313" key="3">
    <source>
        <dbReference type="Proteomes" id="UP000198287"/>
    </source>
</evidence>
<feature type="transmembrane region" description="Helical" evidence="1">
    <location>
        <begin position="262"/>
        <end position="284"/>
    </location>
</feature>
<proteinExistence type="predicted"/>
<protein>
    <submittedName>
        <fullName evidence="2">Uncharacterized protein</fullName>
    </submittedName>
</protein>
<evidence type="ECO:0000313" key="2">
    <source>
        <dbReference type="EMBL" id="OXA42294.1"/>
    </source>
</evidence>
<feature type="transmembrane region" description="Helical" evidence="1">
    <location>
        <begin position="290"/>
        <end position="314"/>
    </location>
</feature>
<comment type="caution">
    <text evidence="2">The sequence shown here is derived from an EMBL/GenBank/DDBJ whole genome shotgun (WGS) entry which is preliminary data.</text>
</comment>
<accession>A0A226DBS7</accession>